<keyword evidence="6" id="KW-1185">Reference proteome</keyword>
<evidence type="ECO:0000256" key="2">
    <source>
        <dbReference type="ARBA" id="ARBA00022490"/>
    </source>
</evidence>
<dbReference type="NCBIfam" id="TIGR01003">
    <property type="entry name" value="PTS_HPr_family"/>
    <property type="match status" value="1"/>
</dbReference>
<dbReference type="CDD" id="cd00367">
    <property type="entry name" value="PTS-HPr_like"/>
    <property type="match status" value="1"/>
</dbReference>
<protein>
    <submittedName>
        <fullName evidence="5">Phosphocarrier protein</fullName>
    </submittedName>
</protein>
<dbReference type="SUPFAM" id="SSF55594">
    <property type="entry name" value="HPr-like"/>
    <property type="match status" value="1"/>
</dbReference>
<dbReference type="PANTHER" id="PTHR33705:SF2">
    <property type="entry name" value="PHOSPHOCARRIER PROTEIN NPR"/>
    <property type="match status" value="1"/>
</dbReference>
<gene>
    <name evidence="5" type="ORF">SAMN02745975_02887</name>
</gene>
<dbReference type="PRINTS" id="PR00107">
    <property type="entry name" value="PHOSPHOCPHPR"/>
</dbReference>
<accession>A0A1M6M7E2</accession>
<dbReference type="RefSeq" id="WP_110941943.1">
    <property type="nucleotide sequence ID" value="NZ_FQZV01000042.1"/>
</dbReference>
<dbReference type="Pfam" id="PF00381">
    <property type="entry name" value="PTS-HPr"/>
    <property type="match status" value="1"/>
</dbReference>
<comment type="subcellular location">
    <subcellularLocation>
        <location evidence="1">Cytoplasm</location>
    </subcellularLocation>
</comment>
<dbReference type="GO" id="GO:0009401">
    <property type="term" value="P:phosphoenolpyruvate-dependent sugar phosphotransferase system"/>
    <property type="evidence" value="ECO:0007669"/>
    <property type="project" value="UniProtKB-KW"/>
</dbReference>
<reference evidence="6" key="1">
    <citation type="submission" date="2016-11" db="EMBL/GenBank/DDBJ databases">
        <authorList>
            <person name="Varghese N."/>
            <person name="Submissions S."/>
        </authorList>
    </citation>
    <scope>NUCLEOTIDE SEQUENCE [LARGE SCALE GENOMIC DNA]</scope>
    <source>
        <strain evidence="6">DSM 17957</strain>
    </source>
</reference>
<feature type="domain" description="HPr" evidence="4">
    <location>
        <begin position="1"/>
        <end position="89"/>
    </location>
</feature>
<evidence type="ECO:0000256" key="1">
    <source>
        <dbReference type="ARBA" id="ARBA00004496"/>
    </source>
</evidence>
<dbReference type="InterPro" id="IPR050399">
    <property type="entry name" value="HPr"/>
</dbReference>
<evidence type="ECO:0000313" key="5">
    <source>
        <dbReference type="EMBL" id="SHJ79411.1"/>
    </source>
</evidence>
<evidence type="ECO:0000259" key="4">
    <source>
        <dbReference type="PROSITE" id="PS51350"/>
    </source>
</evidence>
<dbReference type="PANTHER" id="PTHR33705">
    <property type="entry name" value="PHOSPHOCARRIER PROTEIN HPR"/>
    <property type="match status" value="1"/>
</dbReference>
<dbReference type="InterPro" id="IPR000032">
    <property type="entry name" value="HPr-like"/>
</dbReference>
<dbReference type="PROSITE" id="PS51350">
    <property type="entry name" value="PTS_HPR_DOM"/>
    <property type="match status" value="1"/>
</dbReference>
<dbReference type="Gene3D" id="3.30.1340.10">
    <property type="entry name" value="HPr-like"/>
    <property type="match status" value="1"/>
</dbReference>
<dbReference type="STRING" id="1121919.SAMN02745975_02887"/>
<dbReference type="Proteomes" id="UP000184536">
    <property type="component" value="Unassembled WGS sequence"/>
</dbReference>
<dbReference type="GO" id="GO:0005737">
    <property type="term" value="C:cytoplasm"/>
    <property type="evidence" value="ECO:0007669"/>
    <property type="project" value="UniProtKB-SubCell"/>
</dbReference>
<dbReference type="InterPro" id="IPR035895">
    <property type="entry name" value="HPr-like_sf"/>
</dbReference>
<evidence type="ECO:0000313" key="6">
    <source>
        <dbReference type="Proteomes" id="UP000184536"/>
    </source>
</evidence>
<evidence type="ECO:0000256" key="3">
    <source>
        <dbReference type="ARBA" id="ARBA00022683"/>
    </source>
</evidence>
<sequence>MVEASIIVKNANGLHARPAGLFSKAANKYQSDLKMIKNGDLGKSCNPKSILSILSLGVYKGDQLTITASGVDEEAAVKELISILEQEID</sequence>
<dbReference type="EMBL" id="FQZV01000042">
    <property type="protein sequence ID" value="SHJ79411.1"/>
    <property type="molecule type" value="Genomic_DNA"/>
</dbReference>
<keyword evidence="2" id="KW-0963">Cytoplasm</keyword>
<dbReference type="AlphaFoldDB" id="A0A1M6M7E2"/>
<organism evidence="5 6">
    <name type="scientific">Geosporobacter subterraneus DSM 17957</name>
    <dbReference type="NCBI Taxonomy" id="1121919"/>
    <lineage>
        <taxon>Bacteria</taxon>
        <taxon>Bacillati</taxon>
        <taxon>Bacillota</taxon>
        <taxon>Clostridia</taxon>
        <taxon>Peptostreptococcales</taxon>
        <taxon>Thermotaleaceae</taxon>
        <taxon>Geosporobacter</taxon>
    </lineage>
</organism>
<dbReference type="PROSITE" id="PS00589">
    <property type="entry name" value="PTS_HPR_SER"/>
    <property type="match status" value="1"/>
</dbReference>
<keyword evidence="3" id="KW-0598">Phosphotransferase system</keyword>
<dbReference type="OrthoDB" id="9809047at2"/>
<name>A0A1M6M7E2_9FIRM</name>
<proteinExistence type="predicted"/>
<dbReference type="InterPro" id="IPR002114">
    <property type="entry name" value="PTS_HPr_Ser_P_site"/>
</dbReference>